<organism evidence="3 4">
    <name type="scientific">Desulforamulus aquiferis</name>
    <dbReference type="NCBI Taxonomy" id="1397668"/>
    <lineage>
        <taxon>Bacteria</taxon>
        <taxon>Bacillati</taxon>
        <taxon>Bacillota</taxon>
        <taxon>Clostridia</taxon>
        <taxon>Eubacteriales</taxon>
        <taxon>Peptococcaceae</taxon>
        <taxon>Desulforamulus</taxon>
    </lineage>
</organism>
<dbReference type="Gene3D" id="1.10.260.40">
    <property type="entry name" value="lambda repressor-like DNA-binding domains"/>
    <property type="match status" value="1"/>
</dbReference>
<dbReference type="InterPro" id="IPR001387">
    <property type="entry name" value="Cro/C1-type_HTH"/>
</dbReference>
<evidence type="ECO:0000256" key="1">
    <source>
        <dbReference type="ARBA" id="ARBA00023125"/>
    </source>
</evidence>
<dbReference type="SUPFAM" id="SSF47413">
    <property type="entry name" value="lambda repressor-like DNA-binding domains"/>
    <property type="match status" value="1"/>
</dbReference>
<comment type="caution">
    <text evidence="3">The sequence shown here is derived from an EMBL/GenBank/DDBJ whole genome shotgun (WGS) entry which is preliminary data.</text>
</comment>
<evidence type="ECO:0000259" key="2">
    <source>
        <dbReference type="PROSITE" id="PS50943"/>
    </source>
</evidence>
<dbReference type="Proteomes" id="UP001172911">
    <property type="component" value="Unassembled WGS sequence"/>
</dbReference>
<dbReference type="PANTHER" id="PTHR46558">
    <property type="entry name" value="TRACRIPTIONAL REGULATORY PROTEIN-RELATED-RELATED"/>
    <property type="match status" value="1"/>
</dbReference>
<dbReference type="EMBL" id="JARPTC010000019">
    <property type="protein sequence ID" value="MDO7788159.1"/>
    <property type="molecule type" value="Genomic_DNA"/>
</dbReference>
<reference evidence="3" key="2">
    <citation type="submission" date="2023-03" db="EMBL/GenBank/DDBJ databases">
        <authorList>
            <person name="Zhang Z."/>
        </authorList>
    </citation>
    <scope>NUCLEOTIDE SEQUENCE</scope>
    <source>
        <strain evidence="3">DSA</strain>
    </source>
</reference>
<dbReference type="AlphaFoldDB" id="A0AAW7ZG42"/>
<reference evidence="3" key="1">
    <citation type="journal article" date="2023" name="J. Hazard. Mater.">
        <title>Anaerobic biodegradation of pyrene and benzo[a]pyrene by a new sulfate-reducing Desulforamulus aquiferis strain DSA.</title>
        <authorList>
            <person name="Zhang Z."/>
            <person name="Sun J."/>
            <person name="Gong X."/>
            <person name="Wang C."/>
            <person name="Wang H."/>
        </authorList>
    </citation>
    <scope>NUCLEOTIDE SEQUENCE</scope>
    <source>
        <strain evidence="3">DSA</strain>
    </source>
</reference>
<feature type="domain" description="HTH cro/C1-type" evidence="2">
    <location>
        <begin position="12"/>
        <end position="66"/>
    </location>
</feature>
<gene>
    <name evidence="3" type="ORF">P6N53_13090</name>
</gene>
<dbReference type="PROSITE" id="PS50943">
    <property type="entry name" value="HTH_CROC1"/>
    <property type="match status" value="1"/>
</dbReference>
<dbReference type="CDD" id="cd00093">
    <property type="entry name" value="HTH_XRE"/>
    <property type="match status" value="1"/>
</dbReference>
<dbReference type="PANTHER" id="PTHR46558:SF4">
    <property type="entry name" value="DNA-BIDING PHAGE PROTEIN"/>
    <property type="match status" value="1"/>
</dbReference>
<keyword evidence="1" id="KW-0238">DNA-binding</keyword>
<dbReference type="InterPro" id="IPR010982">
    <property type="entry name" value="Lambda_DNA-bd_dom_sf"/>
</dbReference>
<dbReference type="Pfam" id="PF01381">
    <property type="entry name" value="HTH_3"/>
    <property type="match status" value="1"/>
</dbReference>
<dbReference type="RefSeq" id="WP_304543830.1">
    <property type="nucleotide sequence ID" value="NZ_JARPTC010000019.1"/>
</dbReference>
<evidence type="ECO:0000313" key="4">
    <source>
        <dbReference type="Proteomes" id="UP001172911"/>
    </source>
</evidence>
<evidence type="ECO:0000313" key="3">
    <source>
        <dbReference type="EMBL" id="MDO7788159.1"/>
    </source>
</evidence>
<accession>A0AAW7ZG42</accession>
<dbReference type="SMART" id="SM00530">
    <property type="entry name" value="HTH_XRE"/>
    <property type="match status" value="1"/>
</dbReference>
<name>A0AAW7ZG42_9FIRM</name>
<dbReference type="GO" id="GO:0003677">
    <property type="term" value="F:DNA binding"/>
    <property type="evidence" value="ECO:0007669"/>
    <property type="project" value="UniProtKB-KW"/>
</dbReference>
<protein>
    <submittedName>
        <fullName evidence="3">Helix-turn-helix transcriptional regulator</fullName>
    </submittedName>
</protein>
<proteinExistence type="predicted"/>
<sequence length="111" mass="12730">MNIDYKKLGYRLKIAREKKKLTQEQLAEKIGVSNNYISNIERSHSIPSLETIVKICNVLDITPDYLVLDSLYTSTGYLNDEISEMLQHCSPKTIRLISKVIKAIIEENESN</sequence>
<keyword evidence="4" id="KW-1185">Reference proteome</keyword>